<proteinExistence type="predicted"/>
<evidence type="ECO:0000313" key="4">
    <source>
        <dbReference type="Proteomes" id="UP000281771"/>
    </source>
</evidence>
<reference evidence="3 4" key="1">
    <citation type="submission" date="2018-11" db="EMBL/GenBank/DDBJ databases">
        <title>Genomes From Bacteria Associated with the Canine Oral Cavity: a Test Case for Automated Genome-Based Taxonomic Assignment.</title>
        <authorList>
            <person name="Coil D.A."/>
            <person name="Jospin G."/>
            <person name="Darling A.E."/>
            <person name="Wallis C."/>
            <person name="Davis I.J."/>
            <person name="Harris S."/>
            <person name="Eisen J.A."/>
            <person name="Holcombe L.J."/>
            <person name="O'Flynn C."/>
        </authorList>
    </citation>
    <scope>NUCLEOTIDE SEQUENCE [LARGE SCALE GENOMIC DNA]</scope>
    <source>
        <strain evidence="3 4">OH4621_COT-116</strain>
    </source>
</reference>
<dbReference type="GO" id="GO:0006355">
    <property type="term" value="P:regulation of DNA-templated transcription"/>
    <property type="evidence" value="ECO:0007669"/>
    <property type="project" value="InterPro"/>
</dbReference>
<dbReference type="EMBL" id="RQZA01000023">
    <property type="protein sequence ID" value="RRD29377.1"/>
    <property type="molecule type" value="Genomic_DNA"/>
</dbReference>
<dbReference type="InterPro" id="IPR013321">
    <property type="entry name" value="Arc_rbn_hlx_hlx"/>
</dbReference>
<feature type="domain" description="Ribbon-helix-helix protein CopG" evidence="2">
    <location>
        <begin position="19"/>
        <end position="55"/>
    </location>
</feature>
<evidence type="ECO:0000256" key="1">
    <source>
        <dbReference type="SAM" id="MobiDB-lite"/>
    </source>
</evidence>
<dbReference type="Gene3D" id="1.10.1220.10">
    <property type="entry name" value="Met repressor-like"/>
    <property type="match status" value="1"/>
</dbReference>
<dbReference type="SUPFAM" id="SSF47598">
    <property type="entry name" value="Ribbon-helix-helix"/>
    <property type="match status" value="1"/>
</dbReference>
<dbReference type="RefSeq" id="WP_074393955.1">
    <property type="nucleotide sequence ID" value="NZ_RQZA01000023.1"/>
</dbReference>
<protein>
    <submittedName>
        <fullName evidence="3">Ribbon-helix-helix protein, CopG family</fullName>
    </submittedName>
</protein>
<feature type="compositionally biased region" description="Basic and acidic residues" evidence="1">
    <location>
        <begin position="1"/>
        <end position="21"/>
    </location>
</feature>
<sequence length="56" mass="6618">MTDNRKTVGRPKAEKPQDKRVTVRMTQETFEKFESYCETQKVTKSEAIRRAVELLK</sequence>
<comment type="caution">
    <text evidence="3">The sequence shown here is derived from an EMBL/GenBank/DDBJ whole genome shotgun (WGS) entry which is preliminary data.</text>
</comment>
<dbReference type="Proteomes" id="UP000281771">
    <property type="component" value="Unassembled WGS sequence"/>
</dbReference>
<dbReference type="AlphaFoldDB" id="A0A3P1V6T4"/>
<dbReference type="InterPro" id="IPR002145">
    <property type="entry name" value="CopG"/>
</dbReference>
<accession>A0A3P1V6T4</accession>
<name>A0A3P1V6T4_9STRE</name>
<evidence type="ECO:0000313" key="3">
    <source>
        <dbReference type="EMBL" id="RRD29377.1"/>
    </source>
</evidence>
<organism evidence="3 4">
    <name type="scientific">Streptococcus minor</name>
    <dbReference type="NCBI Taxonomy" id="229549"/>
    <lineage>
        <taxon>Bacteria</taxon>
        <taxon>Bacillati</taxon>
        <taxon>Bacillota</taxon>
        <taxon>Bacilli</taxon>
        <taxon>Lactobacillales</taxon>
        <taxon>Streptococcaceae</taxon>
        <taxon>Streptococcus</taxon>
    </lineage>
</organism>
<feature type="region of interest" description="Disordered" evidence="1">
    <location>
        <begin position="1"/>
        <end position="22"/>
    </location>
</feature>
<dbReference type="InterPro" id="IPR010985">
    <property type="entry name" value="Ribbon_hlx_hlx"/>
</dbReference>
<keyword evidence="4" id="KW-1185">Reference proteome</keyword>
<dbReference type="Pfam" id="PF01402">
    <property type="entry name" value="RHH_1"/>
    <property type="match status" value="1"/>
</dbReference>
<evidence type="ECO:0000259" key="2">
    <source>
        <dbReference type="Pfam" id="PF01402"/>
    </source>
</evidence>
<gene>
    <name evidence="3" type="ORF">EII38_09770</name>
</gene>